<gene>
    <name evidence="1" type="ORF">PF007_g32316</name>
</gene>
<reference evidence="1 2" key="1">
    <citation type="submission" date="2018-08" db="EMBL/GenBank/DDBJ databases">
        <title>Genomic investigation of the strawberry pathogen Phytophthora fragariae indicates pathogenicity is determined by transcriptional variation in three key races.</title>
        <authorList>
            <person name="Adams T.M."/>
            <person name="Armitage A.D."/>
            <person name="Sobczyk M.K."/>
            <person name="Bates H.J."/>
            <person name="Dunwell J.M."/>
            <person name="Nellist C.F."/>
            <person name="Harrison R.J."/>
        </authorList>
    </citation>
    <scope>NUCLEOTIDE SEQUENCE [LARGE SCALE GENOMIC DNA]</scope>
    <source>
        <strain evidence="1 2">NOV-71</strain>
    </source>
</reference>
<comment type="caution">
    <text evidence="1">The sequence shown here is derived from an EMBL/GenBank/DDBJ whole genome shotgun (WGS) entry which is preliminary data.</text>
</comment>
<proteinExistence type="predicted"/>
<dbReference type="AlphaFoldDB" id="A0A6A3PPD2"/>
<organism evidence="1 2">
    <name type="scientific">Phytophthora fragariae</name>
    <dbReference type="NCBI Taxonomy" id="53985"/>
    <lineage>
        <taxon>Eukaryota</taxon>
        <taxon>Sar</taxon>
        <taxon>Stramenopiles</taxon>
        <taxon>Oomycota</taxon>
        <taxon>Peronosporomycetes</taxon>
        <taxon>Peronosporales</taxon>
        <taxon>Peronosporaceae</taxon>
        <taxon>Phytophthora</taxon>
    </lineage>
</organism>
<evidence type="ECO:0000313" key="2">
    <source>
        <dbReference type="Proteomes" id="UP000441208"/>
    </source>
</evidence>
<name>A0A6A3PPD2_9STRA</name>
<evidence type="ECO:0000313" key="1">
    <source>
        <dbReference type="EMBL" id="KAE9055435.1"/>
    </source>
</evidence>
<protein>
    <submittedName>
        <fullName evidence="1">Uncharacterized protein</fullName>
    </submittedName>
</protein>
<dbReference type="EMBL" id="QXFZ01008687">
    <property type="protein sequence ID" value="KAE9055435.1"/>
    <property type="molecule type" value="Genomic_DNA"/>
</dbReference>
<dbReference type="Proteomes" id="UP000441208">
    <property type="component" value="Unassembled WGS sequence"/>
</dbReference>
<accession>A0A6A3PPD2</accession>
<sequence>MALVMQDSPSSQVLEHPQLFDGSAENLAAPDDVRLVEALACCSLSNAPDDSHDDEIRKPKTMKIHGYVNRVVKAATKAQARAKPTPNLPRTPFAEVALSTPTVIRHFVRSGFLIGARGT</sequence>